<feature type="active site" evidence="10 11">
    <location>
        <position position="182"/>
    </location>
</feature>
<dbReference type="GO" id="GO:0016829">
    <property type="term" value="F:lyase activity"/>
    <property type="evidence" value="ECO:0007669"/>
    <property type="project" value="UniProtKB-KW"/>
</dbReference>
<dbReference type="EC" id="3.5.1.2" evidence="10"/>
<comment type="subunit">
    <text evidence="2 10">Heterodimer of HisH and HisF.</text>
</comment>
<dbReference type="Gene3D" id="3.40.50.880">
    <property type="match status" value="1"/>
</dbReference>
<dbReference type="EMBL" id="MHOD01000032">
    <property type="protein sequence ID" value="OGZ57350.1"/>
    <property type="molecule type" value="Genomic_DNA"/>
</dbReference>
<keyword evidence="3 10" id="KW-0028">Amino-acid biosynthesis</keyword>
<dbReference type="CDD" id="cd01748">
    <property type="entry name" value="GATase1_IGP_Synthase"/>
    <property type="match status" value="1"/>
</dbReference>
<evidence type="ECO:0000256" key="8">
    <source>
        <dbReference type="ARBA" id="ARBA00047838"/>
    </source>
</evidence>
<dbReference type="InterPro" id="IPR010139">
    <property type="entry name" value="Imidazole-glycPsynth_HisH"/>
</dbReference>
<evidence type="ECO:0000256" key="6">
    <source>
        <dbReference type="ARBA" id="ARBA00023102"/>
    </source>
</evidence>
<dbReference type="PIRSF" id="PIRSF000495">
    <property type="entry name" value="Amidotransf_hisH"/>
    <property type="match status" value="1"/>
</dbReference>
<keyword evidence="7 10" id="KW-0456">Lyase</keyword>
<comment type="catalytic activity">
    <reaction evidence="9 10">
        <text>L-glutamine + H2O = L-glutamate + NH4(+)</text>
        <dbReference type="Rhea" id="RHEA:15889"/>
        <dbReference type="ChEBI" id="CHEBI:15377"/>
        <dbReference type="ChEBI" id="CHEBI:28938"/>
        <dbReference type="ChEBI" id="CHEBI:29985"/>
        <dbReference type="ChEBI" id="CHEBI:58359"/>
        <dbReference type="EC" id="3.5.1.2"/>
    </reaction>
</comment>
<gene>
    <name evidence="10" type="primary">hisH</name>
    <name evidence="13" type="ORF">A2827_03635</name>
</gene>
<protein>
    <recommendedName>
        <fullName evidence="10">Imidazole glycerol phosphate synthase subunit HisH</fullName>
        <ecNumber evidence="10">4.3.2.10</ecNumber>
    </recommendedName>
    <alternativeName>
        <fullName evidence="10">IGP synthase glutaminase subunit</fullName>
        <ecNumber evidence="10">3.5.1.2</ecNumber>
    </alternativeName>
    <alternativeName>
        <fullName evidence="10">IGP synthase subunit HisH</fullName>
    </alternativeName>
    <alternativeName>
        <fullName evidence="10">ImGP synthase subunit HisH</fullName>
        <shortName evidence="10">IGPS subunit HisH</shortName>
    </alternativeName>
</protein>
<evidence type="ECO:0000256" key="10">
    <source>
        <dbReference type="HAMAP-Rule" id="MF_00278"/>
    </source>
</evidence>
<evidence type="ECO:0000256" key="5">
    <source>
        <dbReference type="ARBA" id="ARBA00022962"/>
    </source>
</evidence>
<dbReference type="STRING" id="1802158.A2827_03635"/>
<comment type="pathway">
    <text evidence="1 10">Amino-acid biosynthesis; L-histidine biosynthesis; L-histidine from 5-phospho-alpha-D-ribose 1-diphosphate: step 5/9.</text>
</comment>
<keyword evidence="6 10" id="KW-0368">Histidine biosynthesis</keyword>
<comment type="catalytic activity">
    <reaction evidence="8 10">
        <text>5-[(5-phospho-1-deoxy-D-ribulos-1-ylimino)methylamino]-1-(5-phospho-beta-D-ribosyl)imidazole-4-carboxamide + L-glutamine = D-erythro-1-(imidazol-4-yl)glycerol 3-phosphate + 5-amino-1-(5-phospho-beta-D-ribosyl)imidazole-4-carboxamide + L-glutamate + H(+)</text>
        <dbReference type="Rhea" id="RHEA:24793"/>
        <dbReference type="ChEBI" id="CHEBI:15378"/>
        <dbReference type="ChEBI" id="CHEBI:29985"/>
        <dbReference type="ChEBI" id="CHEBI:58278"/>
        <dbReference type="ChEBI" id="CHEBI:58359"/>
        <dbReference type="ChEBI" id="CHEBI:58475"/>
        <dbReference type="ChEBI" id="CHEBI:58525"/>
        <dbReference type="EC" id="4.3.2.10"/>
    </reaction>
</comment>
<dbReference type="EC" id="4.3.2.10" evidence="10"/>
<dbReference type="PRINTS" id="PR00097">
    <property type="entry name" value="ANTSNTHASEII"/>
</dbReference>
<sequence>MIVIIDYGMGNTGSVKNALEFLGADVLVSNNRDDVKMSSHLILPGVGSFGDGISNLKESGLANILEEEVLRGRKPFLGICLGMQLLADEGDEGGVNKGLGWIHGRTVKIRAGINKLPHIGWNNIKVKSDNKILDNIASNVFYFVHSYYLQPDAEKCVLATSEYGEEFPVVVNKDNIWGVQFHPEKSQKSGLQFLKNFLKQR</sequence>
<dbReference type="InterPro" id="IPR017926">
    <property type="entry name" value="GATASE"/>
</dbReference>
<feature type="active site" evidence="10 11">
    <location>
        <position position="184"/>
    </location>
</feature>
<name>A0A1G2H4V0_9BACT</name>
<dbReference type="Pfam" id="PF00117">
    <property type="entry name" value="GATase"/>
    <property type="match status" value="1"/>
</dbReference>
<evidence type="ECO:0000313" key="14">
    <source>
        <dbReference type="Proteomes" id="UP000177932"/>
    </source>
</evidence>
<dbReference type="AlphaFoldDB" id="A0A1G2H4V0"/>
<dbReference type="InterPro" id="IPR029062">
    <property type="entry name" value="Class_I_gatase-like"/>
</dbReference>
<keyword evidence="10" id="KW-0963">Cytoplasm</keyword>
<keyword evidence="13" id="KW-0808">Transferase</keyword>
<accession>A0A1G2H4V0</accession>
<dbReference type="PANTHER" id="PTHR42701:SF1">
    <property type="entry name" value="IMIDAZOLE GLYCEROL PHOSPHATE SYNTHASE SUBUNIT HISH"/>
    <property type="match status" value="1"/>
</dbReference>
<feature type="domain" description="Glutamine amidotransferase" evidence="12">
    <location>
        <begin position="3"/>
        <end position="199"/>
    </location>
</feature>
<dbReference type="GO" id="GO:0000107">
    <property type="term" value="F:imidazoleglycerol-phosphate synthase activity"/>
    <property type="evidence" value="ECO:0007669"/>
    <property type="project" value="UniProtKB-UniRule"/>
</dbReference>
<keyword evidence="5 10" id="KW-0315">Glutamine amidotransferase</keyword>
<dbReference type="SUPFAM" id="SSF52317">
    <property type="entry name" value="Class I glutamine amidotransferase-like"/>
    <property type="match status" value="1"/>
</dbReference>
<evidence type="ECO:0000256" key="7">
    <source>
        <dbReference type="ARBA" id="ARBA00023239"/>
    </source>
</evidence>
<dbReference type="Proteomes" id="UP000177932">
    <property type="component" value="Unassembled WGS sequence"/>
</dbReference>
<dbReference type="UniPathway" id="UPA00031">
    <property type="reaction ID" value="UER00010"/>
</dbReference>
<feature type="active site" description="Nucleophile" evidence="10 11">
    <location>
        <position position="80"/>
    </location>
</feature>
<organism evidence="13 14">
    <name type="scientific">Candidatus Spechtbacteria bacterium RIFCSPHIGHO2_01_FULL_43_30</name>
    <dbReference type="NCBI Taxonomy" id="1802158"/>
    <lineage>
        <taxon>Bacteria</taxon>
        <taxon>Candidatus Spechtiibacteriota</taxon>
    </lineage>
</organism>
<evidence type="ECO:0000256" key="4">
    <source>
        <dbReference type="ARBA" id="ARBA00022801"/>
    </source>
</evidence>
<comment type="subcellular location">
    <subcellularLocation>
        <location evidence="10">Cytoplasm</location>
    </subcellularLocation>
</comment>
<dbReference type="GO" id="GO:0000105">
    <property type="term" value="P:L-histidine biosynthetic process"/>
    <property type="evidence" value="ECO:0007669"/>
    <property type="project" value="UniProtKB-UniRule"/>
</dbReference>
<evidence type="ECO:0000259" key="12">
    <source>
        <dbReference type="Pfam" id="PF00117"/>
    </source>
</evidence>
<evidence type="ECO:0000256" key="9">
    <source>
        <dbReference type="ARBA" id="ARBA00049534"/>
    </source>
</evidence>
<dbReference type="HAMAP" id="MF_00278">
    <property type="entry name" value="HisH"/>
    <property type="match status" value="1"/>
</dbReference>
<dbReference type="GO" id="GO:0005737">
    <property type="term" value="C:cytoplasm"/>
    <property type="evidence" value="ECO:0007669"/>
    <property type="project" value="UniProtKB-SubCell"/>
</dbReference>
<dbReference type="NCBIfam" id="TIGR01855">
    <property type="entry name" value="IMP_synth_hisH"/>
    <property type="match status" value="1"/>
</dbReference>
<comment type="function">
    <text evidence="10">IGPS catalyzes the conversion of PRFAR and glutamine to IGP, AICAR and glutamate. The HisH subunit catalyzes the hydrolysis of glutamine to glutamate and ammonia as part of the synthesis of IGP and AICAR. The resulting ammonia molecule is channeled to the active site of HisF.</text>
</comment>
<evidence type="ECO:0000313" key="13">
    <source>
        <dbReference type="EMBL" id="OGZ57350.1"/>
    </source>
</evidence>
<dbReference type="PROSITE" id="PS51273">
    <property type="entry name" value="GATASE_TYPE_1"/>
    <property type="match status" value="1"/>
</dbReference>
<reference evidence="13 14" key="1">
    <citation type="journal article" date="2016" name="Nat. Commun.">
        <title>Thousands of microbial genomes shed light on interconnected biogeochemical processes in an aquifer system.</title>
        <authorList>
            <person name="Anantharaman K."/>
            <person name="Brown C.T."/>
            <person name="Hug L.A."/>
            <person name="Sharon I."/>
            <person name="Castelle C.J."/>
            <person name="Probst A.J."/>
            <person name="Thomas B.C."/>
            <person name="Singh A."/>
            <person name="Wilkins M.J."/>
            <person name="Karaoz U."/>
            <person name="Brodie E.L."/>
            <person name="Williams K.H."/>
            <person name="Hubbard S.S."/>
            <person name="Banfield J.F."/>
        </authorList>
    </citation>
    <scope>NUCLEOTIDE SEQUENCE [LARGE SCALE GENOMIC DNA]</scope>
</reference>
<dbReference type="PANTHER" id="PTHR42701">
    <property type="entry name" value="IMIDAZOLE GLYCEROL PHOSPHATE SYNTHASE SUBUNIT HISH"/>
    <property type="match status" value="1"/>
</dbReference>
<keyword evidence="4 10" id="KW-0378">Hydrolase</keyword>
<evidence type="ECO:0000256" key="2">
    <source>
        <dbReference type="ARBA" id="ARBA00011152"/>
    </source>
</evidence>
<evidence type="ECO:0000256" key="3">
    <source>
        <dbReference type="ARBA" id="ARBA00022605"/>
    </source>
</evidence>
<evidence type="ECO:0000256" key="11">
    <source>
        <dbReference type="PIRSR" id="PIRSR000495-1"/>
    </source>
</evidence>
<dbReference type="GO" id="GO:0004359">
    <property type="term" value="F:glutaminase activity"/>
    <property type="evidence" value="ECO:0007669"/>
    <property type="project" value="UniProtKB-EC"/>
</dbReference>
<evidence type="ECO:0000256" key="1">
    <source>
        <dbReference type="ARBA" id="ARBA00005091"/>
    </source>
</evidence>
<proteinExistence type="inferred from homology"/>
<comment type="caution">
    <text evidence="13">The sequence shown here is derived from an EMBL/GenBank/DDBJ whole genome shotgun (WGS) entry which is preliminary data.</text>
</comment>